<protein>
    <recommendedName>
        <fullName evidence="7">Gamma-glutamyl phosphate reductase</fullName>
        <shortName evidence="7">GPR</shortName>
        <ecNumber evidence="7">1.2.1.41</ecNumber>
    </recommendedName>
    <alternativeName>
        <fullName evidence="7">Glutamate-5-semialdehyde dehydrogenase</fullName>
    </alternativeName>
    <alternativeName>
        <fullName evidence="7">Glutamyl-gamma-semialdehyde dehydrogenase</fullName>
        <shortName evidence="7">GSA dehydrogenase</shortName>
    </alternativeName>
</protein>
<keyword evidence="5 7" id="KW-0560">Oxidoreductase</keyword>
<dbReference type="EC" id="1.2.1.41" evidence="7"/>
<dbReference type="InterPro" id="IPR000965">
    <property type="entry name" value="GPR_dom"/>
</dbReference>
<keyword evidence="3 7" id="KW-0641">Proline biosynthesis</keyword>
<evidence type="ECO:0000256" key="3">
    <source>
        <dbReference type="ARBA" id="ARBA00022650"/>
    </source>
</evidence>
<dbReference type="Gene3D" id="3.40.605.10">
    <property type="entry name" value="Aldehyde Dehydrogenase, Chain A, domain 1"/>
    <property type="match status" value="1"/>
</dbReference>
<evidence type="ECO:0000256" key="5">
    <source>
        <dbReference type="ARBA" id="ARBA00023002"/>
    </source>
</evidence>
<comment type="function">
    <text evidence="7">Catalyzes the NADPH-dependent reduction of L-glutamate 5-phosphate into L-glutamate 5-semialdehyde and phosphate. The product spontaneously undergoes cyclization to form 1-pyrroline-5-carboxylate.</text>
</comment>
<evidence type="ECO:0000313" key="10">
    <source>
        <dbReference type="Proteomes" id="UP000746751"/>
    </source>
</evidence>
<comment type="similarity">
    <text evidence="7">Belongs to the gamma-glutamyl phosphate reductase family.</text>
</comment>
<gene>
    <name evidence="7" type="primary">proA</name>
    <name evidence="9" type="ORF">K8U80_00655</name>
</gene>
<dbReference type="FunFam" id="3.40.309.10:FF:000006">
    <property type="entry name" value="Gamma-glutamyl phosphate reductase"/>
    <property type="match status" value="1"/>
</dbReference>
<evidence type="ECO:0000256" key="7">
    <source>
        <dbReference type="HAMAP-Rule" id="MF_00412"/>
    </source>
</evidence>
<dbReference type="InterPro" id="IPR020593">
    <property type="entry name" value="G-glutamylP_reductase_CS"/>
</dbReference>
<keyword evidence="2 7" id="KW-0028">Amino-acid biosynthesis</keyword>
<dbReference type="PANTHER" id="PTHR11063:SF8">
    <property type="entry name" value="DELTA-1-PYRROLINE-5-CARBOXYLATE SYNTHASE"/>
    <property type="match status" value="1"/>
</dbReference>
<evidence type="ECO:0000259" key="8">
    <source>
        <dbReference type="Pfam" id="PF00171"/>
    </source>
</evidence>
<evidence type="ECO:0000313" key="9">
    <source>
        <dbReference type="EMBL" id="HJG29886.1"/>
    </source>
</evidence>
<dbReference type="AlphaFoldDB" id="A0A921INA6"/>
<dbReference type="PIRSF" id="PIRSF000151">
    <property type="entry name" value="GPR"/>
    <property type="match status" value="1"/>
</dbReference>
<comment type="subcellular location">
    <subcellularLocation>
        <location evidence="7">Cytoplasm</location>
    </subcellularLocation>
</comment>
<dbReference type="PANTHER" id="PTHR11063">
    <property type="entry name" value="GLUTAMATE SEMIALDEHYDE DEHYDROGENASE"/>
    <property type="match status" value="1"/>
</dbReference>
<dbReference type="GO" id="GO:0050661">
    <property type="term" value="F:NADP binding"/>
    <property type="evidence" value="ECO:0007669"/>
    <property type="project" value="InterPro"/>
</dbReference>
<comment type="caution">
    <text evidence="9">The sequence shown here is derived from an EMBL/GenBank/DDBJ whole genome shotgun (WGS) entry which is preliminary data.</text>
</comment>
<dbReference type="GO" id="GO:0055129">
    <property type="term" value="P:L-proline biosynthetic process"/>
    <property type="evidence" value="ECO:0007669"/>
    <property type="project" value="UniProtKB-UniRule"/>
</dbReference>
<dbReference type="PROSITE" id="PS01223">
    <property type="entry name" value="PROA"/>
    <property type="match status" value="1"/>
</dbReference>
<evidence type="ECO:0000256" key="1">
    <source>
        <dbReference type="ARBA" id="ARBA00004985"/>
    </source>
</evidence>
<dbReference type="NCBIfam" id="NF001221">
    <property type="entry name" value="PRK00197.1"/>
    <property type="match status" value="1"/>
</dbReference>
<dbReference type="NCBIfam" id="TIGR00407">
    <property type="entry name" value="proA"/>
    <property type="match status" value="1"/>
</dbReference>
<reference evidence="9" key="2">
    <citation type="submission" date="2021-09" db="EMBL/GenBank/DDBJ databases">
        <authorList>
            <person name="Gilroy R."/>
        </authorList>
    </citation>
    <scope>NUCLEOTIDE SEQUENCE</scope>
    <source>
        <strain evidence="9">ChiGjej2B2-7701</strain>
    </source>
</reference>
<dbReference type="InterPro" id="IPR016163">
    <property type="entry name" value="Ald_DH_C"/>
</dbReference>
<dbReference type="EMBL" id="DYVF01000004">
    <property type="protein sequence ID" value="HJG29886.1"/>
    <property type="molecule type" value="Genomic_DNA"/>
</dbReference>
<organism evidence="9 10">
    <name type="scientific">Collinsella ihumii</name>
    <dbReference type="NCBI Taxonomy" id="1720204"/>
    <lineage>
        <taxon>Bacteria</taxon>
        <taxon>Bacillati</taxon>
        <taxon>Actinomycetota</taxon>
        <taxon>Coriobacteriia</taxon>
        <taxon>Coriobacteriales</taxon>
        <taxon>Coriobacteriaceae</taxon>
        <taxon>Collinsella</taxon>
    </lineage>
</organism>
<keyword evidence="4 7" id="KW-0521">NADP</keyword>
<comment type="catalytic activity">
    <reaction evidence="6 7">
        <text>L-glutamate 5-semialdehyde + phosphate + NADP(+) = L-glutamyl 5-phosphate + NADPH + H(+)</text>
        <dbReference type="Rhea" id="RHEA:19541"/>
        <dbReference type="ChEBI" id="CHEBI:15378"/>
        <dbReference type="ChEBI" id="CHEBI:43474"/>
        <dbReference type="ChEBI" id="CHEBI:57783"/>
        <dbReference type="ChEBI" id="CHEBI:58066"/>
        <dbReference type="ChEBI" id="CHEBI:58274"/>
        <dbReference type="ChEBI" id="CHEBI:58349"/>
        <dbReference type="EC" id="1.2.1.41"/>
    </reaction>
</comment>
<feature type="domain" description="Aldehyde dehydrogenase" evidence="8">
    <location>
        <begin position="6"/>
        <end position="282"/>
    </location>
</feature>
<dbReference type="InterPro" id="IPR016162">
    <property type="entry name" value="Ald_DH_N"/>
</dbReference>
<sequence>MAQDIREYVEQLARAAKEASRSLGFADNESRQAAVRAMAAELRSRADEILAANAQDMEAAKAAGTNAGLLDRLLLTPERIDGMASGLEKLAELPDPVGRVLEHRTIDQGLDLKKVSVPLGLVAMVYEARPNVTADAAGICIRTGNACILRGGSLAQHSCAAIAHTLADAVEACGFAREAVTIIETTDREATGALMSLRGIVDVLIPRGGAGLIQRCVRESLVPVIETGTGNCHIYVHESADFAKARPIVMNAKTQRVGVCNACESLLVDESVAHAFLPGMLGELADAGVLIHGDETACAVCRDLGLVEGEGFVPATEDDWGREYLALEISVTCVSGLSEAIAHINRYGTMHSEAIVAEDEAACERFLREVDASSVYANASTRFTDGGEFGLGAEIGISTQKLHARGPFAAEALTTYKYEIRGCGQVRP</sequence>
<dbReference type="Pfam" id="PF00171">
    <property type="entry name" value="Aldedh"/>
    <property type="match status" value="1"/>
</dbReference>
<reference evidence="9" key="1">
    <citation type="journal article" date="2021" name="PeerJ">
        <title>Extensive microbial diversity within the chicken gut microbiome revealed by metagenomics and culture.</title>
        <authorList>
            <person name="Gilroy R."/>
            <person name="Ravi A."/>
            <person name="Getino M."/>
            <person name="Pursley I."/>
            <person name="Horton D.L."/>
            <person name="Alikhan N.F."/>
            <person name="Baker D."/>
            <person name="Gharbi K."/>
            <person name="Hall N."/>
            <person name="Watson M."/>
            <person name="Adriaenssens E.M."/>
            <person name="Foster-Nyarko E."/>
            <person name="Jarju S."/>
            <person name="Secka A."/>
            <person name="Antonio M."/>
            <person name="Oren A."/>
            <person name="Chaudhuri R.R."/>
            <person name="La Ragione R."/>
            <person name="Hildebrand F."/>
            <person name="Pallen M.J."/>
        </authorList>
    </citation>
    <scope>NUCLEOTIDE SEQUENCE</scope>
    <source>
        <strain evidence="9">ChiGjej2B2-7701</strain>
    </source>
</reference>
<keyword evidence="7" id="KW-0963">Cytoplasm</keyword>
<accession>A0A921INA6</accession>
<dbReference type="InterPro" id="IPR015590">
    <property type="entry name" value="Aldehyde_DH_dom"/>
</dbReference>
<dbReference type="Proteomes" id="UP000746751">
    <property type="component" value="Unassembled WGS sequence"/>
</dbReference>
<dbReference type="InterPro" id="IPR016161">
    <property type="entry name" value="Ald_DH/histidinol_DH"/>
</dbReference>
<proteinExistence type="inferred from homology"/>
<comment type="pathway">
    <text evidence="1 7">Amino-acid biosynthesis; L-proline biosynthesis; L-glutamate 5-semialdehyde from L-glutamate: step 2/2.</text>
</comment>
<dbReference type="HAMAP" id="MF_00412">
    <property type="entry name" value="ProA"/>
    <property type="match status" value="1"/>
</dbReference>
<evidence type="ECO:0000256" key="6">
    <source>
        <dbReference type="ARBA" id="ARBA00049024"/>
    </source>
</evidence>
<dbReference type="InterPro" id="IPR012134">
    <property type="entry name" value="Glu-5-SA_DH"/>
</dbReference>
<dbReference type="SUPFAM" id="SSF53720">
    <property type="entry name" value="ALDH-like"/>
    <property type="match status" value="1"/>
</dbReference>
<dbReference type="Gene3D" id="3.40.309.10">
    <property type="entry name" value="Aldehyde Dehydrogenase, Chain A, domain 2"/>
    <property type="match status" value="1"/>
</dbReference>
<name>A0A921INA6_9ACTN</name>
<evidence type="ECO:0000256" key="2">
    <source>
        <dbReference type="ARBA" id="ARBA00022605"/>
    </source>
</evidence>
<dbReference type="GO" id="GO:0005737">
    <property type="term" value="C:cytoplasm"/>
    <property type="evidence" value="ECO:0007669"/>
    <property type="project" value="UniProtKB-SubCell"/>
</dbReference>
<dbReference type="CDD" id="cd07079">
    <property type="entry name" value="ALDH_F18-19_ProA-GPR"/>
    <property type="match status" value="1"/>
</dbReference>
<evidence type="ECO:0000256" key="4">
    <source>
        <dbReference type="ARBA" id="ARBA00022857"/>
    </source>
</evidence>
<dbReference type="GO" id="GO:0004350">
    <property type="term" value="F:glutamate-5-semialdehyde dehydrogenase activity"/>
    <property type="evidence" value="ECO:0007669"/>
    <property type="project" value="UniProtKB-UniRule"/>
</dbReference>